<dbReference type="EMBL" id="GGEC01085509">
    <property type="protein sequence ID" value="MBX65993.1"/>
    <property type="molecule type" value="Transcribed_RNA"/>
</dbReference>
<evidence type="ECO:0000313" key="1">
    <source>
        <dbReference type="EMBL" id="MBX65993.1"/>
    </source>
</evidence>
<accession>A0A2P2QG66</accession>
<organism evidence="1">
    <name type="scientific">Rhizophora mucronata</name>
    <name type="common">Asiatic mangrove</name>
    <dbReference type="NCBI Taxonomy" id="61149"/>
    <lineage>
        <taxon>Eukaryota</taxon>
        <taxon>Viridiplantae</taxon>
        <taxon>Streptophyta</taxon>
        <taxon>Embryophyta</taxon>
        <taxon>Tracheophyta</taxon>
        <taxon>Spermatophyta</taxon>
        <taxon>Magnoliopsida</taxon>
        <taxon>eudicotyledons</taxon>
        <taxon>Gunneridae</taxon>
        <taxon>Pentapetalae</taxon>
        <taxon>rosids</taxon>
        <taxon>fabids</taxon>
        <taxon>Malpighiales</taxon>
        <taxon>Rhizophoraceae</taxon>
        <taxon>Rhizophora</taxon>
    </lineage>
</organism>
<proteinExistence type="predicted"/>
<reference evidence="1" key="1">
    <citation type="submission" date="2018-02" db="EMBL/GenBank/DDBJ databases">
        <title>Rhizophora mucronata_Transcriptome.</title>
        <authorList>
            <person name="Meera S.P."/>
            <person name="Sreeshan A."/>
            <person name="Augustine A."/>
        </authorList>
    </citation>
    <scope>NUCLEOTIDE SEQUENCE</scope>
    <source>
        <tissue evidence="1">Leaf</tissue>
    </source>
</reference>
<protein>
    <submittedName>
        <fullName evidence="1">Uncharacterized protein</fullName>
    </submittedName>
</protein>
<dbReference type="AlphaFoldDB" id="A0A2P2QG66"/>
<sequence>MPIKQGMAMSPPTIQIIEVQKTAK</sequence>
<name>A0A2P2QG66_RHIMU</name>